<evidence type="ECO:0000313" key="2">
    <source>
        <dbReference type="EMBL" id="GAA3371667.1"/>
    </source>
</evidence>
<dbReference type="Pfam" id="PF04149">
    <property type="entry name" value="DUF397"/>
    <property type="match status" value="1"/>
</dbReference>
<dbReference type="EMBL" id="BAAAYL010000001">
    <property type="protein sequence ID" value="GAA3371667.1"/>
    <property type="molecule type" value="Genomic_DNA"/>
</dbReference>
<dbReference type="RefSeq" id="WP_345036283.1">
    <property type="nucleotide sequence ID" value="NZ_BAAAYL010000001.1"/>
</dbReference>
<organism evidence="2 3">
    <name type="scientific">Streptomyces sannanensis</name>
    <dbReference type="NCBI Taxonomy" id="285536"/>
    <lineage>
        <taxon>Bacteria</taxon>
        <taxon>Bacillati</taxon>
        <taxon>Actinomycetota</taxon>
        <taxon>Actinomycetes</taxon>
        <taxon>Kitasatosporales</taxon>
        <taxon>Streptomycetaceae</taxon>
        <taxon>Streptomyces</taxon>
    </lineage>
</organism>
<keyword evidence="3" id="KW-1185">Reference proteome</keyword>
<dbReference type="Proteomes" id="UP001499990">
    <property type="component" value="Unassembled WGS sequence"/>
</dbReference>
<gene>
    <name evidence="2" type="ORF">GCM10020367_23250</name>
</gene>
<comment type="caution">
    <text evidence="2">The sequence shown here is derived from an EMBL/GenBank/DDBJ whole genome shotgun (WGS) entry which is preliminary data.</text>
</comment>
<protein>
    <submittedName>
        <fullName evidence="2">DUF397 domain-containing protein</fullName>
    </submittedName>
</protein>
<sequence length="68" mass="7257">MDGFDFMKSSYSSGSGECVEVAVNIPGTVAVRDSKSPGGPVVRITSASWYAFRTHVAHLDMTNSSMRA</sequence>
<dbReference type="InterPro" id="IPR007278">
    <property type="entry name" value="DUF397"/>
</dbReference>
<proteinExistence type="predicted"/>
<accession>A0ABP6SA88</accession>
<reference evidence="3" key="1">
    <citation type="journal article" date="2019" name="Int. J. Syst. Evol. Microbiol.">
        <title>The Global Catalogue of Microorganisms (GCM) 10K type strain sequencing project: providing services to taxonomists for standard genome sequencing and annotation.</title>
        <authorList>
            <consortium name="The Broad Institute Genomics Platform"/>
            <consortium name="The Broad Institute Genome Sequencing Center for Infectious Disease"/>
            <person name="Wu L."/>
            <person name="Ma J."/>
        </authorList>
    </citation>
    <scope>NUCLEOTIDE SEQUENCE [LARGE SCALE GENOMIC DNA]</scope>
    <source>
        <strain evidence="3">JCM 9651</strain>
    </source>
</reference>
<evidence type="ECO:0000259" key="1">
    <source>
        <dbReference type="Pfam" id="PF04149"/>
    </source>
</evidence>
<feature type="domain" description="DUF397" evidence="1">
    <location>
        <begin position="6"/>
        <end position="56"/>
    </location>
</feature>
<evidence type="ECO:0000313" key="3">
    <source>
        <dbReference type="Proteomes" id="UP001499990"/>
    </source>
</evidence>
<name>A0ABP6SA88_9ACTN</name>